<protein>
    <recommendedName>
        <fullName evidence="6">CHAD domain-containing protein</fullName>
    </recommendedName>
</protein>
<reference evidence="4 5" key="1">
    <citation type="submission" date="2018-03" db="EMBL/GenBank/DDBJ databases">
        <title>Bacillus urumqiensis sp. nov., a moderately haloalkaliphilic bacterium isolated from a salt lake.</title>
        <authorList>
            <person name="Zhao B."/>
            <person name="Liao Z."/>
        </authorList>
    </citation>
    <scope>NUCLEOTIDE SEQUENCE [LARGE SCALE GENOMIC DNA]</scope>
    <source>
        <strain evidence="4 5">BZ-SZ-XJ18</strain>
    </source>
</reference>
<keyword evidence="5" id="KW-1185">Reference proteome</keyword>
<evidence type="ECO:0000313" key="4">
    <source>
        <dbReference type="EMBL" id="PRO65557.1"/>
    </source>
</evidence>
<comment type="caution">
    <text evidence="4">The sequence shown here is derived from an EMBL/GenBank/DDBJ whole genome shotgun (WGS) entry which is preliminary data.</text>
</comment>
<dbReference type="InterPro" id="IPR007899">
    <property type="entry name" value="CHAD_dom"/>
</dbReference>
<dbReference type="SMART" id="SM00880">
    <property type="entry name" value="CHAD"/>
    <property type="match status" value="1"/>
</dbReference>
<dbReference type="PROSITE" id="PS51740">
    <property type="entry name" value="SPOVT_ABRB"/>
    <property type="match status" value="1"/>
</dbReference>
<proteinExistence type="predicted"/>
<evidence type="ECO:0000256" key="1">
    <source>
        <dbReference type="PROSITE-ProRule" id="PRU01076"/>
    </source>
</evidence>
<evidence type="ECO:0008006" key="6">
    <source>
        <dbReference type="Google" id="ProtNLM"/>
    </source>
</evidence>
<dbReference type="SUPFAM" id="SSF89447">
    <property type="entry name" value="AbrB/MazE/MraZ-like"/>
    <property type="match status" value="1"/>
</dbReference>
<sequence>MGEKTLDQNGRLLIPKEIREEVPFLSARLKMEEDPFRRSIVITTTEEENAFSLDEQGRMLVPKAVREAMSWTGETPLMIVPGEHRLYIVEAHESCIICGRKDGLFPVEQTWLCLTCQKRAHQSVTEAWKDELHRLYDAYAGHVDKALQAEDLEEVHQARTTGRRIRAVLKFLGMKNSHPLLKTLKEAHTELGRVREADVRTALLEEREGEAWEKAAVFSREQLYSRIPGMQEELSQLVNETFHQALSRWIEEELPEARHRVDEQEKLEEEEAVLDQYVRQFDKDGDWDALHDVRKQSKKLRYMYQFMGNVYGGSWKEQGKQYKRWQRSIGVINDLNELHQFLKSRGKKSPLSKKERKALQQEIKKERREALKQADLPDA</sequence>
<keyword evidence="1" id="KW-0238">DNA-binding</keyword>
<dbReference type="GO" id="GO:0003677">
    <property type="term" value="F:DNA binding"/>
    <property type="evidence" value="ECO:0007669"/>
    <property type="project" value="UniProtKB-UniRule"/>
</dbReference>
<dbReference type="OrthoDB" id="2958798at2"/>
<feature type="domain" description="SpoVT-AbrB" evidence="3">
    <location>
        <begin position="48"/>
        <end position="93"/>
    </location>
</feature>
<gene>
    <name evidence="4" type="ORF">C6I21_08495</name>
</gene>
<dbReference type="Pfam" id="PF05235">
    <property type="entry name" value="CHAD"/>
    <property type="match status" value="1"/>
</dbReference>
<dbReference type="EMBL" id="PVNS01000007">
    <property type="protein sequence ID" value="PRO65557.1"/>
    <property type="molecule type" value="Genomic_DNA"/>
</dbReference>
<feature type="domain" description="CHAD" evidence="2">
    <location>
        <begin position="121"/>
        <end position="379"/>
    </location>
</feature>
<dbReference type="PROSITE" id="PS51708">
    <property type="entry name" value="CHAD"/>
    <property type="match status" value="1"/>
</dbReference>
<dbReference type="PANTHER" id="PTHR39339">
    <property type="entry name" value="SLR1444 PROTEIN"/>
    <property type="match status" value="1"/>
</dbReference>
<evidence type="ECO:0000259" key="2">
    <source>
        <dbReference type="PROSITE" id="PS51708"/>
    </source>
</evidence>
<dbReference type="InterPro" id="IPR038186">
    <property type="entry name" value="CHAD_dom_sf"/>
</dbReference>
<dbReference type="Gene3D" id="1.40.20.10">
    <property type="entry name" value="CHAD domain"/>
    <property type="match status" value="1"/>
</dbReference>
<dbReference type="InterPro" id="IPR007159">
    <property type="entry name" value="SpoVT-AbrB_dom"/>
</dbReference>
<evidence type="ECO:0000259" key="3">
    <source>
        <dbReference type="PROSITE" id="PS51740"/>
    </source>
</evidence>
<organism evidence="4 5">
    <name type="scientific">Alkalicoccus urumqiensis</name>
    <name type="common">Bacillus urumqiensis</name>
    <dbReference type="NCBI Taxonomy" id="1548213"/>
    <lineage>
        <taxon>Bacteria</taxon>
        <taxon>Bacillati</taxon>
        <taxon>Bacillota</taxon>
        <taxon>Bacilli</taxon>
        <taxon>Bacillales</taxon>
        <taxon>Bacillaceae</taxon>
        <taxon>Alkalicoccus</taxon>
    </lineage>
</organism>
<dbReference type="Proteomes" id="UP000243650">
    <property type="component" value="Unassembled WGS sequence"/>
</dbReference>
<accession>A0A2P6MH05</accession>
<name>A0A2P6MH05_ALKUR</name>
<evidence type="ECO:0000313" key="5">
    <source>
        <dbReference type="Proteomes" id="UP000243650"/>
    </source>
</evidence>
<dbReference type="InterPro" id="IPR037914">
    <property type="entry name" value="SpoVT-AbrB_sf"/>
</dbReference>
<dbReference type="RefSeq" id="WP_105959026.1">
    <property type="nucleotide sequence ID" value="NZ_PVNS01000007.1"/>
</dbReference>
<dbReference type="AlphaFoldDB" id="A0A2P6MH05"/>
<dbReference type="PANTHER" id="PTHR39339:SF1">
    <property type="entry name" value="CHAD DOMAIN-CONTAINING PROTEIN"/>
    <property type="match status" value="1"/>
</dbReference>